<dbReference type="Pfam" id="PF25917">
    <property type="entry name" value="BSH_RND"/>
    <property type="match status" value="2"/>
</dbReference>
<feature type="domain" description="Multidrug resistance protein MdtA-like barrel-sandwich hybrid" evidence="5">
    <location>
        <begin position="71"/>
        <end position="154"/>
    </location>
</feature>
<gene>
    <name evidence="6" type="ORF">RGB73_19480</name>
</gene>
<feature type="coiled-coil region" evidence="3">
    <location>
        <begin position="107"/>
        <end position="143"/>
    </location>
</feature>
<dbReference type="Gene3D" id="2.40.50.100">
    <property type="match status" value="2"/>
</dbReference>
<dbReference type="RefSeq" id="WP_310764415.1">
    <property type="nucleotide sequence ID" value="NZ_CP134050.1"/>
</dbReference>
<accession>A0ABY9SYI8</accession>
<dbReference type="PANTHER" id="PTHR32347">
    <property type="entry name" value="EFFLUX SYSTEM COMPONENT YKNX-RELATED"/>
    <property type="match status" value="1"/>
</dbReference>
<keyword evidence="2 3" id="KW-0175">Coiled coil</keyword>
<dbReference type="InterPro" id="IPR058625">
    <property type="entry name" value="MdtA-like_BSH"/>
</dbReference>
<protein>
    <submittedName>
        <fullName evidence="6">Efflux RND transporter periplasmic adaptor subunit</fullName>
    </submittedName>
</protein>
<evidence type="ECO:0000256" key="3">
    <source>
        <dbReference type="SAM" id="Coils"/>
    </source>
</evidence>
<feature type="transmembrane region" description="Helical" evidence="4">
    <location>
        <begin position="7"/>
        <end position="24"/>
    </location>
</feature>
<dbReference type="EMBL" id="CP134050">
    <property type="protein sequence ID" value="WNC12900.1"/>
    <property type="molecule type" value="Genomic_DNA"/>
</dbReference>
<dbReference type="CDD" id="cd06850">
    <property type="entry name" value="biotinyl_domain"/>
    <property type="match status" value="1"/>
</dbReference>
<dbReference type="SUPFAM" id="SSF111369">
    <property type="entry name" value="HlyD-like secretion proteins"/>
    <property type="match status" value="2"/>
</dbReference>
<dbReference type="Gene3D" id="1.10.287.470">
    <property type="entry name" value="Helix hairpin bin"/>
    <property type="match status" value="1"/>
</dbReference>
<dbReference type="PRINTS" id="PR01490">
    <property type="entry name" value="RTXTOXIND"/>
</dbReference>
<sequence>MNKKKWIILAAVVIVLGGGGYYGYTSLKAKDAATAETPPEQPSFPTANVDVGTVKKTIFASGTVEAKAREEVKPELSGKVERLLVKEGQTVKKGDVLFTVDSTDAQLEMQKQELGILRAQKELAELKDKKDRIKADKEGKIKEVLVKEGDVVTPDTVVAKLTNTDYLKITGKFSAYEAEQFRIGQKVKVFITASLYYIEGTVTHIDLVGQKEKGVGGVHNVEVLVKKPGALYVGDMGEVQYTDPKGVLYASQIPTPFELPDEMELLAGTHGKIGKVEVEKDDEVKVGQELFKMDMTSSDLELREKELALKESLLTMEQKKREIAKKQVEAPISGVITKLNVKEGETPGSGEPAVVIMDTSAVYFMAAVDEIDIPSIKLGQAVDVYVTAFGNRPFKGKVIDIPKEGTKEDKSVRFAVKVELSETSEMKHGMTGDCDIYVQQKENVKRLPLNAVEVMEEGKGTVMVKDPQSGEPTPKEVKIGVEGTDFIEITDGLSEGDEVLMTNA</sequence>
<evidence type="ECO:0000256" key="4">
    <source>
        <dbReference type="SAM" id="Phobius"/>
    </source>
</evidence>
<dbReference type="Proteomes" id="UP001256827">
    <property type="component" value="Chromosome"/>
</dbReference>
<dbReference type="PANTHER" id="PTHR32347:SF14">
    <property type="entry name" value="EFFLUX SYSTEM COMPONENT YKNX-RELATED"/>
    <property type="match status" value="1"/>
</dbReference>
<evidence type="ECO:0000259" key="5">
    <source>
        <dbReference type="Pfam" id="PF25917"/>
    </source>
</evidence>
<feature type="coiled-coil region" evidence="3">
    <location>
        <begin position="302"/>
        <end position="329"/>
    </location>
</feature>
<reference evidence="6 7" key="1">
    <citation type="submission" date="2023-09" db="EMBL/GenBank/DDBJ databases">
        <title>Complete Genome and Methylome dissection of Bacillus brevis NEB573 original source of BbsI restriction endonuclease.</title>
        <authorList>
            <person name="Fomenkov A."/>
            <person name="Roberts R.D."/>
        </authorList>
    </citation>
    <scope>NUCLEOTIDE SEQUENCE [LARGE SCALE GENOMIC DNA]</scope>
    <source>
        <strain evidence="6 7">NEB573</strain>
    </source>
</reference>
<dbReference type="InterPro" id="IPR050465">
    <property type="entry name" value="UPF0194_transport"/>
</dbReference>
<keyword evidence="4" id="KW-0812">Transmembrane</keyword>
<evidence type="ECO:0000256" key="2">
    <source>
        <dbReference type="ARBA" id="ARBA00023054"/>
    </source>
</evidence>
<comment type="subcellular location">
    <subcellularLocation>
        <location evidence="1">Cell envelope</location>
    </subcellularLocation>
</comment>
<feature type="domain" description="Multidrug resistance protein MdtA-like barrel-sandwich hybrid" evidence="5">
    <location>
        <begin position="270"/>
        <end position="357"/>
    </location>
</feature>
<organism evidence="6 7">
    <name type="scientific">Brevibacillus brevis</name>
    <name type="common">Bacillus brevis</name>
    <dbReference type="NCBI Taxonomy" id="1393"/>
    <lineage>
        <taxon>Bacteria</taxon>
        <taxon>Bacillati</taxon>
        <taxon>Bacillota</taxon>
        <taxon>Bacilli</taxon>
        <taxon>Bacillales</taxon>
        <taxon>Paenibacillaceae</taxon>
        <taxon>Brevibacillus</taxon>
    </lineage>
</organism>
<keyword evidence="4" id="KW-0472">Membrane</keyword>
<dbReference type="Gene3D" id="2.40.420.20">
    <property type="match status" value="1"/>
</dbReference>
<evidence type="ECO:0000313" key="7">
    <source>
        <dbReference type="Proteomes" id="UP001256827"/>
    </source>
</evidence>
<name>A0ABY9SYI8_BREBE</name>
<keyword evidence="4" id="KW-1133">Transmembrane helix</keyword>
<evidence type="ECO:0000256" key="1">
    <source>
        <dbReference type="ARBA" id="ARBA00004196"/>
    </source>
</evidence>
<evidence type="ECO:0000313" key="6">
    <source>
        <dbReference type="EMBL" id="WNC12900.1"/>
    </source>
</evidence>
<proteinExistence type="predicted"/>
<dbReference type="Gene3D" id="2.40.30.170">
    <property type="match status" value="1"/>
</dbReference>
<keyword evidence="7" id="KW-1185">Reference proteome</keyword>